<dbReference type="Gene3D" id="3.20.20.70">
    <property type="entry name" value="Aldolase class I"/>
    <property type="match status" value="1"/>
</dbReference>
<dbReference type="EMBL" id="BDSP01000016">
    <property type="protein sequence ID" value="GAX10232.1"/>
    <property type="molecule type" value="Genomic_DNA"/>
</dbReference>
<dbReference type="GO" id="GO:0006096">
    <property type="term" value="P:glycolytic process"/>
    <property type="evidence" value="ECO:0007669"/>
    <property type="project" value="UniProtKB-UniPathway"/>
</dbReference>
<dbReference type="NCBIfam" id="NF003784">
    <property type="entry name" value="PRK05377.1"/>
    <property type="match status" value="1"/>
</dbReference>
<dbReference type="Pfam" id="PF00274">
    <property type="entry name" value="Glycolytic"/>
    <property type="match status" value="1"/>
</dbReference>
<dbReference type="UniPathway" id="UPA00109">
    <property type="reaction ID" value="UER00183"/>
</dbReference>
<evidence type="ECO:0000256" key="3">
    <source>
        <dbReference type="ARBA" id="ARBA00013068"/>
    </source>
</evidence>
<comment type="similarity">
    <text evidence="2">Belongs to the class I fructose-bisphosphate aldolase family.</text>
</comment>
<dbReference type="GO" id="GO:0004332">
    <property type="term" value="F:fructose-bisphosphate aldolase activity"/>
    <property type="evidence" value="ECO:0007669"/>
    <property type="project" value="UniProtKB-EC"/>
</dbReference>
<dbReference type="Proteomes" id="UP000198406">
    <property type="component" value="Unassembled WGS sequence"/>
</dbReference>
<dbReference type="EC" id="4.1.2.13" evidence="3"/>
<dbReference type="AlphaFoldDB" id="A0A1Z5J8J9"/>
<accession>A0A1Z5J8J9</accession>
<proteinExistence type="inferred from homology"/>
<organism evidence="6 7">
    <name type="scientific">Fistulifera solaris</name>
    <name type="common">Oleaginous diatom</name>
    <dbReference type="NCBI Taxonomy" id="1519565"/>
    <lineage>
        <taxon>Eukaryota</taxon>
        <taxon>Sar</taxon>
        <taxon>Stramenopiles</taxon>
        <taxon>Ochrophyta</taxon>
        <taxon>Bacillariophyta</taxon>
        <taxon>Bacillariophyceae</taxon>
        <taxon>Bacillariophycidae</taxon>
        <taxon>Naviculales</taxon>
        <taxon>Naviculaceae</taxon>
        <taxon>Fistulifera</taxon>
    </lineage>
</organism>
<keyword evidence="7" id="KW-1185">Reference proteome</keyword>
<keyword evidence="4" id="KW-0324">Glycolysis</keyword>
<dbReference type="PANTHER" id="PTHR11627">
    <property type="entry name" value="FRUCTOSE-BISPHOSPHATE ALDOLASE"/>
    <property type="match status" value="1"/>
</dbReference>
<dbReference type="OrthoDB" id="36455at2759"/>
<evidence type="ECO:0000256" key="5">
    <source>
        <dbReference type="ARBA" id="ARBA00023239"/>
    </source>
</evidence>
<dbReference type="InParanoid" id="A0A1Z5J8J9"/>
<evidence type="ECO:0000313" key="7">
    <source>
        <dbReference type="Proteomes" id="UP000198406"/>
    </source>
</evidence>
<dbReference type="InterPro" id="IPR000741">
    <property type="entry name" value="FBA_I"/>
</dbReference>
<evidence type="ECO:0000313" key="6">
    <source>
        <dbReference type="EMBL" id="GAX10232.1"/>
    </source>
</evidence>
<sequence length="298" mass="32786">MSFEAMMERAKSADGFLAALDQSGGSTPKALKQYGVPDDAYVSGEESMYEMVHAMRSRIITAKPFTGEKVLGAILFENTMDREIEGIPTGQYLWEKKNIIPFVKIDKGLADEENGVQLMKPIPGLEDLLKRAKSKGFFGTKMRSVINSANEEGIKAIVDQQFAVGKQIISFGLVPIIEPEVNIKADDNELCEDILKACIMEQLDQLGDDEKVMLKLTLPTNVNHYKDCIDHPKVVRVVALSGGYSRDEANEILAKQKGMIASFSRALAEGLVYGSSDEEYESVLTKSIDAIYEASKSG</sequence>
<dbReference type="SUPFAM" id="SSF51569">
    <property type="entry name" value="Aldolase"/>
    <property type="match status" value="1"/>
</dbReference>
<evidence type="ECO:0000256" key="4">
    <source>
        <dbReference type="ARBA" id="ARBA00023152"/>
    </source>
</evidence>
<name>A0A1Z5J8J9_FISSO</name>
<comment type="caution">
    <text evidence="6">The sequence shown here is derived from an EMBL/GenBank/DDBJ whole genome shotgun (WGS) entry which is preliminary data.</text>
</comment>
<comment type="pathway">
    <text evidence="1">Carbohydrate degradation; glycolysis; D-glyceraldehyde 3-phosphate and glycerone phosphate from D-glucose: step 4/4.</text>
</comment>
<gene>
    <name evidence="6" type="ORF">FisN_3Lh429</name>
</gene>
<keyword evidence="5 6" id="KW-0456">Lyase</keyword>
<evidence type="ECO:0000256" key="2">
    <source>
        <dbReference type="ARBA" id="ARBA00010387"/>
    </source>
</evidence>
<reference evidence="6 7" key="1">
    <citation type="journal article" date="2015" name="Plant Cell">
        <title>Oil accumulation by the oleaginous diatom Fistulifera solaris as revealed by the genome and transcriptome.</title>
        <authorList>
            <person name="Tanaka T."/>
            <person name="Maeda Y."/>
            <person name="Veluchamy A."/>
            <person name="Tanaka M."/>
            <person name="Abida H."/>
            <person name="Marechal E."/>
            <person name="Bowler C."/>
            <person name="Muto M."/>
            <person name="Sunaga Y."/>
            <person name="Tanaka M."/>
            <person name="Yoshino T."/>
            <person name="Taniguchi T."/>
            <person name="Fukuda Y."/>
            <person name="Nemoto M."/>
            <person name="Matsumoto M."/>
            <person name="Wong P.S."/>
            <person name="Aburatani S."/>
            <person name="Fujibuchi W."/>
        </authorList>
    </citation>
    <scope>NUCLEOTIDE SEQUENCE [LARGE SCALE GENOMIC DNA]</scope>
    <source>
        <strain evidence="6 7">JPCC DA0580</strain>
    </source>
</reference>
<dbReference type="InterPro" id="IPR013785">
    <property type="entry name" value="Aldolase_TIM"/>
</dbReference>
<evidence type="ECO:0000256" key="1">
    <source>
        <dbReference type="ARBA" id="ARBA00004714"/>
    </source>
</evidence>
<protein>
    <recommendedName>
        <fullName evidence="3">fructose-bisphosphate aldolase</fullName>
        <ecNumber evidence="3">4.1.2.13</ecNumber>
    </recommendedName>
</protein>